<dbReference type="Proteomes" id="UP000013261">
    <property type="component" value="Unassembled WGS sequence"/>
</dbReference>
<proteinExistence type="predicted"/>
<name>N9L0U6_9GAMM</name>
<dbReference type="PATRIC" id="fig|1217703.3.peg.3556"/>
<keyword evidence="3" id="KW-1185">Reference proteome</keyword>
<evidence type="ECO:0000256" key="1">
    <source>
        <dbReference type="SAM" id="MobiDB-lite"/>
    </source>
</evidence>
<gene>
    <name evidence="2" type="ORF">F904_03661</name>
</gene>
<dbReference type="EMBL" id="APRL01000015">
    <property type="protein sequence ID" value="ENW89913.1"/>
    <property type="molecule type" value="Genomic_DNA"/>
</dbReference>
<dbReference type="RefSeq" id="WP_005192704.1">
    <property type="nucleotide sequence ID" value="NZ_JAKZFU010000002.1"/>
</dbReference>
<protein>
    <submittedName>
        <fullName evidence="2">Uncharacterized protein</fullName>
    </submittedName>
</protein>
<comment type="caution">
    <text evidence="2">The sequence shown here is derived from an EMBL/GenBank/DDBJ whole genome shotgun (WGS) entry which is preliminary data.</text>
</comment>
<dbReference type="HOGENOM" id="CLU_2244117_0_0_6"/>
<organism evidence="2 3">
    <name type="scientific">Acinetobacter dispersus</name>
    <dbReference type="NCBI Taxonomy" id="70348"/>
    <lineage>
        <taxon>Bacteria</taxon>
        <taxon>Pseudomonadati</taxon>
        <taxon>Pseudomonadota</taxon>
        <taxon>Gammaproteobacteria</taxon>
        <taxon>Moraxellales</taxon>
        <taxon>Moraxellaceae</taxon>
        <taxon>Acinetobacter</taxon>
    </lineage>
</organism>
<evidence type="ECO:0000313" key="2">
    <source>
        <dbReference type="EMBL" id="ENW89913.1"/>
    </source>
</evidence>
<evidence type="ECO:0000313" key="3">
    <source>
        <dbReference type="Proteomes" id="UP000013261"/>
    </source>
</evidence>
<sequence>MLPKQNLVVGATGPGNGSGSSNSSTSNFAQTNHLIYDEQIIAVDEQGALMPNISYYIETVEGEIYKGKTDSFGNCPRIATSKKSELKVWLGDDAEIKINEANQT</sequence>
<dbReference type="AlphaFoldDB" id="N9L0U6"/>
<feature type="region of interest" description="Disordered" evidence="1">
    <location>
        <begin position="1"/>
        <end position="27"/>
    </location>
</feature>
<accession>N9L0U6</accession>
<reference evidence="2 3" key="1">
    <citation type="submission" date="2013-02" db="EMBL/GenBank/DDBJ databases">
        <title>The Genome Sequence of Acinetobacter sp. ANC 4105.</title>
        <authorList>
            <consortium name="The Broad Institute Genome Sequencing Platform"/>
            <consortium name="The Broad Institute Genome Sequencing Center for Infectious Disease"/>
            <person name="Cerqueira G."/>
            <person name="Feldgarden M."/>
            <person name="Courvalin P."/>
            <person name="Perichon B."/>
            <person name="Grillot-Courvalin C."/>
            <person name="Clermont D."/>
            <person name="Rocha E."/>
            <person name="Yoon E.-J."/>
            <person name="Nemec A."/>
            <person name="Walker B."/>
            <person name="Young S.K."/>
            <person name="Zeng Q."/>
            <person name="Gargeya S."/>
            <person name="Fitzgerald M."/>
            <person name="Haas B."/>
            <person name="Abouelleil A."/>
            <person name="Alvarado L."/>
            <person name="Arachchi H.M."/>
            <person name="Berlin A.M."/>
            <person name="Chapman S.B."/>
            <person name="Dewar J."/>
            <person name="Goldberg J."/>
            <person name="Griggs A."/>
            <person name="Gujja S."/>
            <person name="Hansen M."/>
            <person name="Howarth C."/>
            <person name="Imamovic A."/>
            <person name="Larimer J."/>
            <person name="McCowan C."/>
            <person name="Murphy C."/>
            <person name="Neiman D."/>
            <person name="Pearson M."/>
            <person name="Priest M."/>
            <person name="Roberts A."/>
            <person name="Saif S."/>
            <person name="Shea T."/>
            <person name="Sisk P."/>
            <person name="Sykes S."/>
            <person name="Wortman J."/>
            <person name="Nusbaum C."/>
            <person name="Birren B."/>
        </authorList>
    </citation>
    <scope>NUCLEOTIDE SEQUENCE [LARGE SCALE GENOMIC DNA]</scope>
    <source>
        <strain evidence="2 3">ANC 4105</strain>
    </source>
</reference>